<comment type="caution">
    <text evidence="4">The sequence shown here is derived from an EMBL/GenBank/DDBJ whole genome shotgun (WGS) entry which is preliminary data.</text>
</comment>
<feature type="domain" description="HTH bat-type" evidence="3">
    <location>
        <begin position="158"/>
        <end position="205"/>
    </location>
</feature>
<dbReference type="PANTHER" id="PTHR34236">
    <property type="entry name" value="DIMETHYL SULFOXIDE REDUCTASE TRANSCRIPTIONAL ACTIVATOR"/>
    <property type="match status" value="1"/>
</dbReference>
<keyword evidence="1" id="KW-0805">Transcription regulation</keyword>
<dbReference type="Pfam" id="PF04967">
    <property type="entry name" value="HTH_10"/>
    <property type="match status" value="1"/>
</dbReference>
<keyword evidence="2" id="KW-0804">Transcription</keyword>
<evidence type="ECO:0000256" key="1">
    <source>
        <dbReference type="ARBA" id="ARBA00023015"/>
    </source>
</evidence>
<dbReference type="EMBL" id="JBHSDS010000007">
    <property type="protein sequence ID" value="MFC4359009.1"/>
    <property type="molecule type" value="Genomic_DNA"/>
</dbReference>
<reference evidence="4 5" key="1">
    <citation type="journal article" date="2019" name="Int. J. Syst. Evol. Microbiol.">
        <title>The Global Catalogue of Microorganisms (GCM) 10K type strain sequencing project: providing services to taxonomists for standard genome sequencing and annotation.</title>
        <authorList>
            <consortium name="The Broad Institute Genomics Platform"/>
            <consortium name="The Broad Institute Genome Sequencing Center for Infectious Disease"/>
            <person name="Wu L."/>
            <person name="Ma J."/>
        </authorList>
    </citation>
    <scope>NUCLEOTIDE SEQUENCE [LARGE SCALE GENOMIC DNA]</scope>
    <source>
        <strain evidence="4 5">CGMCC 1.12553</strain>
    </source>
</reference>
<sequence length="213" mass="23094">MIEECLAVEFRVTGDDCPLAVATRATGVPVDCEPPQHRDDGNELLRFGAPHSDALAETLDADERIRYLHRAVDGDRDEYRCLSKHPCAVHELTNAGFMAESLSYRDGEERHVGAVVGHDVLRGVLEAAGETVGVRLERVYPLGPESGGSGATRRWDVTPAQEAALRAALDMGYFTVPRGATASDVADELGISKSAFLERLRRGQDGLLRGALR</sequence>
<protein>
    <submittedName>
        <fullName evidence="4">Helix-turn-helix domain-containing protein</fullName>
    </submittedName>
</protein>
<gene>
    <name evidence="4" type="ORF">ACFO0N_13755</name>
</gene>
<dbReference type="RefSeq" id="WP_267620027.1">
    <property type="nucleotide sequence ID" value="NZ_JAODIW010000004.1"/>
</dbReference>
<evidence type="ECO:0000259" key="3">
    <source>
        <dbReference type="Pfam" id="PF04967"/>
    </source>
</evidence>
<organism evidence="4 5">
    <name type="scientific">Halobium salinum</name>
    <dbReference type="NCBI Taxonomy" id="1364940"/>
    <lineage>
        <taxon>Archaea</taxon>
        <taxon>Methanobacteriati</taxon>
        <taxon>Methanobacteriota</taxon>
        <taxon>Stenosarchaea group</taxon>
        <taxon>Halobacteria</taxon>
        <taxon>Halobacteriales</taxon>
        <taxon>Haloferacaceae</taxon>
        <taxon>Halobium</taxon>
    </lineage>
</organism>
<name>A0ABD5PE79_9EURY</name>
<dbReference type="PANTHER" id="PTHR34236:SF1">
    <property type="entry name" value="DIMETHYL SULFOXIDE REDUCTASE TRANSCRIPTIONAL ACTIVATOR"/>
    <property type="match status" value="1"/>
</dbReference>
<evidence type="ECO:0000313" key="5">
    <source>
        <dbReference type="Proteomes" id="UP001595921"/>
    </source>
</evidence>
<accession>A0ABD5PE79</accession>
<keyword evidence="5" id="KW-1185">Reference proteome</keyword>
<evidence type="ECO:0000313" key="4">
    <source>
        <dbReference type="EMBL" id="MFC4359009.1"/>
    </source>
</evidence>
<dbReference type="InterPro" id="IPR007050">
    <property type="entry name" value="HTH_bacterioopsin"/>
</dbReference>
<evidence type="ECO:0000256" key="2">
    <source>
        <dbReference type="ARBA" id="ARBA00023163"/>
    </source>
</evidence>
<dbReference type="Proteomes" id="UP001595921">
    <property type="component" value="Unassembled WGS sequence"/>
</dbReference>
<dbReference type="AlphaFoldDB" id="A0ABD5PE79"/>
<proteinExistence type="predicted"/>